<dbReference type="RefSeq" id="WP_350890765.1">
    <property type="nucleotide sequence ID" value="NZ_JBEOTR010000011.1"/>
</dbReference>
<accession>A0ABW8H805</accession>
<evidence type="ECO:0000313" key="2">
    <source>
        <dbReference type="Proteomes" id="UP001617907"/>
    </source>
</evidence>
<name>A0ABW8H805_9ACTN</name>
<comment type="caution">
    <text evidence="1">The sequence shown here is derived from an EMBL/GenBank/DDBJ whole genome shotgun (WGS) entry which is preliminary data.</text>
</comment>
<protein>
    <submittedName>
        <fullName evidence="1">Uncharacterized protein</fullName>
    </submittedName>
</protein>
<gene>
    <name evidence="1" type="ORF">ACIQFM_09805</name>
</gene>
<keyword evidence="2" id="KW-1185">Reference proteome</keyword>
<dbReference type="Proteomes" id="UP001617907">
    <property type="component" value="Unassembled WGS sequence"/>
</dbReference>
<proteinExistence type="predicted"/>
<reference evidence="1 2" key="1">
    <citation type="submission" date="2024-10" db="EMBL/GenBank/DDBJ databases">
        <title>The Natural Products Discovery Center: Release of the First 8490 Sequenced Strains for Exploring Actinobacteria Biosynthetic Diversity.</title>
        <authorList>
            <person name="Kalkreuter E."/>
            <person name="Kautsar S.A."/>
            <person name="Yang D."/>
            <person name="Bader C.D."/>
            <person name="Teijaro C.N."/>
            <person name="Fluegel L."/>
            <person name="Davis C.M."/>
            <person name="Simpson J.R."/>
            <person name="Lauterbach L."/>
            <person name="Steele A.D."/>
            <person name="Gui C."/>
            <person name="Meng S."/>
            <person name="Li G."/>
            <person name="Viehrig K."/>
            <person name="Ye F."/>
            <person name="Su P."/>
            <person name="Kiefer A.F."/>
            <person name="Nichols A."/>
            <person name="Cepeda A.J."/>
            <person name="Yan W."/>
            <person name="Fan B."/>
            <person name="Jiang Y."/>
            <person name="Adhikari A."/>
            <person name="Zheng C.-J."/>
            <person name="Schuster L."/>
            <person name="Cowan T.M."/>
            <person name="Smanski M.J."/>
            <person name="Chevrette M.G."/>
            <person name="De Carvalho L.P.S."/>
            <person name="Shen B."/>
        </authorList>
    </citation>
    <scope>NUCLEOTIDE SEQUENCE [LARGE SCALE GENOMIC DNA]</scope>
    <source>
        <strain evidence="1 2">NPDC093086</strain>
    </source>
</reference>
<dbReference type="EMBL" id="JBIVPC010000005">
    <property type="protein sequence ID" value="MFJ6036544.1"/>
    <property type="molecule type" value="Genomic_DNA"/>
</dbReference>
<sequence length="94" mass="10754">MTSNEILMLAVGLFTGAQLTNLMHAHWASRDARRDAAAAQAAWKRAAGDRYLYEIRTHRLNNFRARMDEPDRDLLAIQVGLYEGQERARREGLL</sequence>
<organism evidence="1 2">
    <name type="scientific">Streptomyces ardesiacus</name>
    <dbReference type="NCBI Taxonomy" id="285564"/>
    <lineage>
        <taxon>Bacteria</taxon>
        <taxon>Bacillati</taxon>
        <taxon>Actinomycetota</taxon>
        <taxon>Actinomycetes</taxon>
        <taxon>Kitasatosporales</taxon>
        <taxon>Streptomycetaceae</taxon>
        <taxon>Streptomyces</taxon>
    </lineage>
</organism>
<evidence type="ECO:0000313" key="1">
    <source>
        <dbReference type="EMBL" id="MFJ6036544.1"/>
    </source>
</evidence>